<feature type="region of interest" description="Disordered" evidence="3">
    <location>
        <begin position="421"/>
        <end position="541"/>
    </location>
</feature>
<dbReference type="STRING" id="40998.A0A2P7YBW4"/>
<evidence type="ECO:0000256" key="3">
    <source>
        <dbReference type="SAM" id="MobiDB-lite"/>
    </source>
</evidence>
<dbReference type="Pfam" id="PF04825">
    <property type="entry name" value="Rad21_Rec8_N"/>
    <property type="match status" value="1"/>
</dbReference>
<dbReference type="InterPro" id="IPR039781">
    <property type="entry name" value="Rad21/Rec8-like"/>
</dbReference>
<feature type="compositionally biased region" description="Acidic residues" evidence="3">
    <location>
        <begin position="315"/>
        <end position="325"/>
    </location>
</feature>
<dbReference type="OrthoDB" id="5427633at2759"/>
<dbReference type="InterPro" id="IPR006910">
    <property type="entry name" value="Rad21_Rec8_N"/>
</dbReference>
<dbReference type="CDD" id="cd21789">
    <property type="entry name" value="Rad21_Rec8_M_SpRec8p-like"/>
    <property type="match status" value="1"/>
</dbReference>
<evidence type="ECO:0000256" key="2">
    <source>
        <dbReference type="ARBA" id="ARBA00023242"/>
    </source>
</evidence>
<feature type="compositionally biased region" description="Polar residues" evidence="3">
    <location>
        <begin position="192"/>
        <end position="201"/>
    </location>
</feature>
<comment type="subcellular location">
    <subcellularLocation>
        <location evidence="1">Nucleus</location>
    </subcellularLocation>
</comment>
<keyword evidence="6" id="KW-1185">Reference proteome</keyword>
<protein>
    <submittedName>
        <fullName evidence="5">Meiotic recombination protein rec8</fullName>
    </submittedName>
</protein>
<dbReference type="GO" id="GO:0030892">
    <property type="term" value="C:mitotic cohesin complex"/>
    <property type="evidence" value="ECO:0007669"/>
    <property type="project" value="TreeGrafter"/>
</dbReference>
<dbReference type="EMBL" id="NHZQ01000448">
    <property type="protein sequence ID" value="PSK33455.1"/>
    <property type="molecule type" value="Genomic_DNA"/>
</dbReference>
<sequence length="720" mass="77421">MFYSHEILTSRKYGVATVWLVATLGANDARRKVNKTEIQKVNVPKACETITNTETPLALRLQSNLLFGVSKVYSQQCAFVLTDAEHARAQVRQAMDIIRATATTTSKGHIAKKDQITLGDDPNFNAELDIIADFDSMGLDLDIIPVLQDSNLQSLGTQSSQRSGEGEFGILSQQLHVPSDDFSAGAEPLRSRSATRGSSLSLDRRGAHLGSHLHGEDIQRALEDVGFTFDADGELRESQIMDHPPADIAGRASSATVAERAGGSLLPSIQRQSMASALRDELDHRMLDDDFNLYPDAEPFDARPPDLVEDRPGQEPEESSSEDLEAAAPSRAHRQRRALPLDSQMELRNKDFTDFEQNYVQSMLQDATTRFNARNPHAAKLNAQVWLAGHGLHGIGAILDPTALPPALQMFAGPNLLASFTAQHSQPSPSSAKRSRSHSPTSADRRVRPRLSSHDAEQGRANPDLGPPGPDDDLPLLQDDPLDPSLEIGREANSPLPDRRSSQMPWNVSASQHGSSVQRRFPHLSVGGAGGPGSSSVAGGPLSVGLRGSSVAPSPLGGYGGRGSLSLTRGGEGSEAGEETFQLPLGEGEVEVYHPALMATEGLVEGESQVDSQGVRRSSLPWAVKTLETEEMNFVAFVGDRVEEKQAAGVGEGGMENGGEDRGEEEVGVTFEQVVQPEVFDKVVACQALMLVLALNGKGVLKVEQGMEEAFMPIWLEVVG</sequence>
<gene>
    <name evidence="5" type="ORF">B9Z65_7342</name>
</gene>
<dbReference type="Proteomes" id="UP000243723">
    <property type="component" value="Unassembled WGS sequence"/>
</dbReference>
<name>A0A2P7YBW4_9PEZI</name>
<feature type="domain" description="Rad21/Rec8-like protein N-terminal" evidence="4">
    <location>
        <begin position="1"/>
        <end position="104"/>
    </location>
</feature>
<feature type="compositionally biased region" description="Polar residues" evidence="3">
    <location>
        <begin position="502"/>
        <end position="518"/>
    </location>
</feature>
<dbReference type="GO" id="GO:0005634">
    <property type="term" value="C:nucleus"/>
    <property type="evidence" value="ECO:0007669"/>
    <property type="project" value="UniProtKB-SubCell"/>
</dbReference>
<organism evidence="5 6">
    <name type="scientific">Elsinoe australis</name>
    <dbReference type="NCBI Taxonomy" id="40998"/>
    <lineage>
        <taxon>Eukaryota</taxon>
        <taxon>Fungi</taxon>
        <taxon>Dikarya</taxon>
        <taxon>Ascomycota</taxon>
        <taxon>Pezizomycotina</taxon>
        <taxon>Dothideomycetes</taxon>
        <taxon>Dothideomycetidae</taxon>
        <taxon>Myriangiales</taxon>
        <taxon>Elsinoaceae</taxon>
        <taxon>Elsinoe</taxon>
    </lineage>
</organism>
<proteinExistence type="predicted"/>
<feature type="region of interest" description="Disordered" evidence="3">
    <location>
        <begin position="290"/>
        <end position="343"/>
    </location>
</feature>
<dbReference type="PANTHER" id="PTHR12585:SF70">
    <property type="entry name" value="RAD21_REC8 N TERMINAL DOMAIN PROTEIN (AFU_ORTHOLOGUE AFUA_6G02900)"/>
    <property type="match status" value="1"/>
</dbReference>
<evidence type="ECO:0000313" key="5">
    <source>
        <dbReference type="EMBL" id="PSK33455.1"/>
    </source>
</evidence>
<feature type="region of interest" description="Disordered" evidence="3">
    <location>
        <begin position="553"/>
        <end position="577"/>
    </location>
</feature>
<evidence type="ECO:0000259" key="4">
    <source>
        <dbReference type="Pfam" id="PF04825"/>
    </source>
</evidence>
<dbReference type="PANTHER" id="PTHR12585">
    <property type="entry name" value="SCC1 / RAD21 FAMILY MEMBER"/>
    <property type="match status" value="1"/>
</dbReference>
<feature type="compositionally biased region" description="Low complexity" evidence="3">
    <location>
        <begin position="425"/>
        <end position="442"/>
    </location>
</feature>
<evidence type="ECO:0000313" key="6">
    <source>
        <dbReference type="Proteomes" id="UP000243723"/>
    </source>
</evidence>
<feature type="compositionally biased region" description="Basic and acidic residues" evidence="3">
    <location>
        <begin position="300"/>
        <end position="314"/>
    </location>
</feature>
<evidence type="ECO:0000256" key="1">
    <source>
        <dbReference type="ARBA" id="ARBA00004123"/>
    </source>
</evidence>
<comment type="caution">
    <text evidence="5">The sequence shown here is derived from an EMBL/GenBank/DDBJ whole genome shotgun (WGS) entry which is preliminary data.</text>
</comment>
<accession>A0A2P7YBW4</accession>
<dbReference type="AlphaFoldDB" id="A0A2P7YBW4"/>
<feature type="region of interest" description="Disordered" evidence="3">
    <location>
        <begin position="181"/>
        <end position="202"/>
    </location>
</feature>
<reference evidence="5 6" key="1">
    <citation type="submission" date="2017-05" db="EMBL/GenBank/DDBJ databases">
        <title>Draft genome sequence of Elsinoe australis.</title>
        <authorList>
            <person name="Cheng Q."/>
        </authorList>
    </citation>
    <scope>NUCLEOTIDE SEQUENCE [LARGE SCALE GENOMIC DNA]</scope>
    <source>
        <strain evidence="5 6">NL1</strain>
    </source>
</reference>
<keyword evidence="2" id="KW-0539">Nucleus</keyword>
<dbReference type="GO" id="GO:0007064">
    <property type="term" value="P:mitotic sister chromatid cohesion"/>
    <property type="evidence" value="ECO:0007669"/>
    <property type="project" value="TreeGrafter"/>
</dbReference>
<dbReference type="GO" id="GO:0003682">
    <property type="term" value="F:chromatin binding"/>
    <property type="evidence" value="ECO:0007669"/>
    <property type="project" value="TreeGrafter"/>
</dbReference>